<dbReference type="Proteomes" id="UP000570010">
    <property type="component" value="Unassembled WGS sequence"/>
</dbReference>
<accession>A0A6B3VYH5</accession>
<dbReference type="PANTHER" id="PTHR30404:SF0">
    <property type="entry name" value="N-ACETYLMURAMOYL-L-ALANINE AMIDASE AMIC"/>
    <property type="match status" value="1"/>
</dbReference>
<dbReference type="Gene3D" id="3.40.630.40">
    <property type="entry name" value="Zn-dependent exopeptidases"/>
    <property type="match status" value="1"/>
</dbReference>
<dbReference type="InterPro" id="IPR002508">
    <property type="entry name" value="MurNAc-LAA_cat"/>
</dbReference>
<dbReference type="InterPro" id="IPR050695">
    <property type="entry name" value="N-acetylmuramoyl_amidase_3"/>
</dbReference>
<evidence type="ECO:0000313" key="6">
    <source>
        <dbReference type="Proteomes" id="UP000570010"/>
    </source>
</evidence>
<dbReference type="AlphaFoldDB" id="A0A6B3VYH5"/>
<evidence type="ECO:0000259" key="2">
    <source>
        <dbReference type="Pfam" id="PF01520"/>
    </source>
</evidence>
<protein>
    <submittedName>
        <fullName evidence="4">N-acetylmuramoyl-L-alanine amidase</fullName>
    </submittedName>
</protein>
<organism evidence="4 5">
    <name type="scientific">Bacillus aquiflavi</name>
    <dbReference type="NCBI Taxonomy" id="2672567"/>
    <lineage>
        <taxon>Bacteria</taxon>
        <taxon>Bacillati</taxon>
        <taxon>Bacillota</taxon>
        <taxon>Bacilli</taxon>
        <taxon>Bacillales</taxon>
        <taxon>Bacillaceae</taxon>
        <taxon>Bacillus</taxon>
    </lineage>
</organism>
<keyword evidence="5" id="KW-1185">Reference proteome</keyword>
<evidence type="ECO:0000313" key="3">
    <source>
        <dbReference type="EMBL" id="MBA4538815.1"/>
    </source>
</evidence>
<dbReference type="GO" id="GO:0009253">
    <property type="term" value="P:peptidoglycan catabolic process"/>
    <property type="evidence" value="ECO:0007669"/>
    <property type="project" value="InterPro"/>
</dbReference>
<dbReference type="Pfam" id="PF01520">
    <property type="entry name" value="Amidase_3"/>
    <property type="match status" value="1"/>
</dbReference>
<dbReference type="PANTHER" id="PTHR30404">
    <property type="entry name" value="N-ACETYLMURAMOYL-L-ALANINE AMIDASE"/>
    <property type="match status" value="1"/>
</dbReference>
<keyword evidence="1" id="KW-0378">Hydrolase</keyword>
<evidence type="ECO:0000256" key="1">
    <source>
        <dbReference type="ARBA" id="ARBA00022801"/>
    </source>
</evidence>
<dbReference type="RefSeq" id="WP_179959063.1">
    <property type="nucleotide sequence ID" value="NZ_JAAIWN010000087.1"/>
</dbReference>
<proteinExistence type="predicted"/>
<reference evidence="3 6" key="2">
    <citation type="submission" date="2020-07" db="EMBL/GenBank/DDBJ databases">
        <authorList>
            <person name="Feng H."/>
        </authorList>
    </citation>
    <scope>NUCLEOTIDE SEQUENCE [LARGE SCALE GENOMIC DNA]</scope>
    <source>
        <strain evidence="3">S-12</strain>
        <strain evidence="6">s-12</strain>
    </source>
</reference>
<feature type="non-terminal residue" evidence="4">
    <location>
        <position position="57"/>
    </location>
</feature>
<comment type="caution">
    <text evidence="4">The sequence shown here is derived from an EMBL/GenBank/DDBJ whole genome shotgun (WGS) entry which is preliminary data.</text>
</comment>
<feature type="domain" description="MurNAc-LAA" evidence="2">
    <location>
        <begin position="4"/>
        <end position="56"/>
    </location>
</feature>
<dbReference type="EMBL" id="JAAIWN010000087">
    <property type="protein sequence ID" value="NEY83169.1"/>
    <property type="molecule type" value="Genomic_DNA"/>
</dbReference>
<evidence type="ECO:0000313" key="5">
    <source>
        <dbReference type="Proteomes" id="UP000472971"/>
    </source>
</evidence>
<dbReference type="GO" id="GO:0008745">
    <property type="term" value="F:N-acetylmuramoyl-L-alanine amidase activity"/>
    <property type="evidence" value="ECO:0007669"/>
    <property type="project" value="InterPro"/>
</dbReference>
<dbReference type="EMBL" id="JACEIO010000084">
    <property type="protein sequence ID" value="MBA4538815.1"/>
    <property type="molecule type" value="Genomic_DNA"/>
</dbReference>
<dbReference type="SUPFAM" id="SSF53187">
    <property type="entry name" value="Zn-dependent exopeptidases"/>
    <property type="match status" value="1"/>
</dbReference>
<name>A0A6B3VYH5_9BACI</name>
<sequence>MVKIFIDPGHGGTDPGAVGNGLQEKNLTLQISTKIRDILVNEYNNVYVNMSRTGDQT</sequence>
<gene>
    <name evidence="4" type="ORF">G4D64_17130</name>
    <name evidence="3" type="ORF">H1Z61_17205</name>
</gene>
<dbReference type="GO" id="GO:0030288">
    <property type="term" value="C:outer membrane-bounded periplasmic space"/>
    <property type="evidence" value="ECO:0007669"/>
    <property type="project" value="TreeGrafter"/>
</dbReference>
<dbReference type="Proteomes" id="UP000472971">
    <property type="component" value="Unassembled WGS sequence"/>
</dbReference>
<reference evidence="4 5" key="1">
    <citation type="submission" date="2020-02" db="EMBL/GenBank/DDBJ databases">
        <title>Bacillus aquiflavi sp. nov., isolated from yellow water of strong flavor Chinese baijiu in Yibin region of China.</title>
        <authorList>
            <person name="Xie J."/>
        </authorList>
    </citation>
    <scope>NUCLEOTIDE SEQUENCE [LARGE SCALE GENOMIC DNA]</scope>
    <source>
        <strain evidence="4 5">3H-10</strain>
    </source>
</reference>
<evidence type="ECO:0000313" key="4">
    <source>
        <dbReference type="EMBL" id="NEY83169.1"/>
    </source>
</evidence>
<dbReference type="CDD" id="cd02696">
    <property type="entry name" value="MurNAc-LAA"/>
    <property type="match status" value="1"/>
</dbReference>